<keyword evidence="10 13" id="KW-0067">ATP-binding</keyword>
<dbReference type="AlphaFoldDB" id="A0A5B8KU80"/>
<dbReference type="GO" id="GO:0009245">
    <property type="term" value="P:lipid A biosynthetic process"/>
    <property type="evidence" value="ECO:0007669"/>
    <property type="project" value="UniProtKB-UniRule"/>
</dbReference>
<dbReference type="GO" id="GO:0005886">
    <property type="term" value="C:plasma membrane"/>
    <property type="evidence" value="ECO:0007669"/>
    <property type="project" value="TreeGrafter"/>
</dbReference>
<dbReference type="EC" id="2.7.1.130" evidence="3 13"/>
<dbReference type="HAMAP" id="MF_00409">
    <property type="entry name" value="LpxK"/>
    <property type="match status" value="1"/>
</dbReference>
<accession>A0A5B8KU80</accession>
<name>A0A5B8KU80_9HYPH</name>
<evidence type="ECO:0000256" key="9">
    <source>
        <dbReference type="ARBA" id="ARBA00022777"/>
    </source>
</evidence>
<evidence type="ECO:0000256" key="2">
    <source>
        <dbReference type="ARBA" id="ARBA00004870"/>
    </source>
</evidence>
<dbReference type="RefSeq" id="WP_146297788.1">
    <property type="nucleotide sequence ID" value="NZ_CP042301.2"/>
</dbReference>
<evidence type="ECO:0000256" key="11">
    <source>
        <dbReference type="ARBA" id="ARBA00023098"/>
    </source>
</evidence>
<dbReference type="KEGG" id="niy:FQ775_01425"/>
<dbReference type="PANTHER" id="PTHR42724">
    <property type="entry name" value="TETRAACYLDISACCHARIDE 4'-KINASE"/>
    <property type="match status" value="1"/>
</dbReference>
<evidence type="ECO:0000256" key="3">
    <source>
        <dbReference type="ARBA" id="ARBA00012071"/>
    </source>
</evidence>
<comment type="catalytic activity">
    <reaction evidence="13">
        <text>a lipid A disaccharide + ATP = a lipid IVA + ADP + H(+)</text>
        <dbReference type="Rhea" id="RHEA:67840"/>
        <dbReference type="ChEBI" id="CHEBI:15378"/>
        <dbReference type="ChEBI" id="CHEBI:30616"/>
        <dbReference type="ChEBI" id="CHEBI:176343"/>
        <dbReference type="ChEBI" id="CHEBI:176425"/>
        <dbReference type="ChEBI" id="CHEBI:456216"/>
        <dbReference type="EC" id="2.7.1.130"/>
    </reaction>
</comment>
<keyword evidence="5 13" id="KW-0444">Lipid biosynthesis</keyword>
<dbReference type="PANTHER" id="PTHR42724:SF1">
    <property type="entry name" value="TETRAACYLDISACCHARIDE 4'-KINASE, MITOCHONDRIAL-RELATED"/>
    <property type="match status" value="1"/>
</dbReference>
<dbReference type="SUPFAM" id="SSF52540">
    <property type="entry name" value="P-loop containing nucleoside triphosphate hydrolases"/>
    <property type="match status" value="1"/>
</dbReference>
<comment type="pathway">
    <text evidence="2 13">Glycolipid biosynthesis; lipid IV(A) biosynthesis; lipid IV(A) from (3R)-3-hydroxytetradecanoyl-[acyl-carrier-protein] and UDP-N-acetyl-alpha-D-glucosamine: step 6/6.</text>
</comment>
<protein>
    <recommendedName>
        <fullName evidence="4 13">Tetraacyldisaccharide 4'-kinase</fullName>
        <ecNumber evidence="3 13">2.7.1.130</ecNumber>
    </recommendedName>
    <alternativeName>
        <fullName evidence="12 13">Lipid A 4'-kinase</fullName>
    </alternativeName>
</protein>
<dbReference type="OrthoDB" id="9766423at2"/>
<keyword evidence="11 13" id="KW-0443">Lipid metabolism</keyword>
<evidence type="ECO:0000256" key="6">
    <source>
        <dbReference type="ARBA" id="ARBA00022556"/>
    </source>
</evidence>
<proteinExistence type="inferred from homology"/>
<comment type="similarity">
    <text evidence="13">Belongs to the LpxK family.</text>
</comment>
<feature type="binding site" evidence="13">
    <location>
        <begin position="54"/>
        <end position="61"/>
    </location>
    <ligand>
        <name>ATP</name>
        <dbReference type="ChEBI" id="CHEBI:30616"/>
    </ligand>
</feature>
<dbReference type="NCBIfam" id="TIGR00682">
    <property type="entry name" value="lpxK"/>
    <property type="match status" value="1"/>
</dbReference>
<evidence type="ECO:0000313" key="14">
    <source>
        <dbReference type="EMBL" id="QDY99138.1"/>
    </source>
</evidence>
<dbReference type="InterPro" id="IPR003758">
    <property type="entry name" value="LpxK"/>
</dbReference>
<keyword evidence="7 13" id="KW-0808">Transferase</keyword>
<dbReference type="Proteomes" id="UP000321389">
    <property type="component" value="Chromosome"/>
</dbReference>
<dbReference type="InterPro" id="IPR027417">
    <property type="entry name" value="P-loop_NTPase"/>
</dbReference>
<dbReference type="EMBL" id="CP042301">
    <property type="protein sequence ID" value="QDY99138.1"/>
    <property type="molecule type" value="Genomic_DNA"/>
</dbReference>
<evidence type="ECO:0000256" key="10">
    <source>
        <dbReference type="ARBA" id="ARBA00022840"/>
    </source>
</evidence>
<evidence type="ECO:0000256" key="13">
    <source>
        <dbReference type="HAMAP-Rule" id="MF_00409"/>
    </source>
</evidence>
<dbReference type="GO" id="GO:0009244">
    <property type="term" value="P:lipopolysaccharide core region biosynthetic process"/>
    <property type="evidence" value="ECO:0007669"/>
    <property type="project" value="TreeGrafter"/>
</dbReference>
<dbReference type="GO" id="GO:0005524">
    <property type="term" value="F:ATP binding"/>
    <property type="evidence" value="ECO:0007669"/>
    <property type="project" value="UniProtKB-UniRule"/>
</dbReference>
<organism evidence="14 15">
    <name type="scientific">Nitratireductor mangrovi</name>
    <dbReference type="NCBI Taxonomy" id="2599600"/>
    <lineage>
        <taxon>Bacteria</taxon>
        <taxon>Pseudomonadati</taxon>
        <taxon>Pseudomonadota</taxon>
        <taxon>Alphaproteobacteria</taxon>
        <taxon>Hyphomicrobiales</taxon>
        <taxon>Phyllobacteriaceae</taxon>
        <taxon>Nitratireductor</taxon>
    </lineage>
</organism>
<evidence type="ECO:0000256" key="5">
    <source>
        <dbReference type="ARBA" id="ARBA00022516"/>
    </source>
</evidence>
<gene>
    <name evidence="13" type="primary">lpxK</name>
    <name evidence="14" type="ORF">FQ775_01425</name>
</gene>
<evidence type="ECO:0000256" key="1">
    <source>
        <dbReference type="ARBA" id="ARBA00002274"/>
    </source>
</evidence>
<evidence type="ECO:0000256" key="4">
    <source>
        <dbReference type="ARBA" id="ARBA00016436"/>
    </source>
</evidence>
<keyword evidence="6 13" id="KW-0441">Lipid A biosynthesis</keyword>
<keyword evidence="15" id="KW-1185">Reference proteome</keyword>
<dbReference type="UniPathway" id="UPA00359">
    <property type="reaction ID" value="UER00482"/>
</dbReference>
<keyword evidence="9 13" id="KW-0418">Kinase</keyword>
<dbReference type="GO" id="GO:0009029">
    <property type="term" value="F:lipid-A 4'-kinase activity"/>
    <property type="evidence" value="ECO:0007669"/>
    <property type="project" value="UniProtKB-UniRule"/>
</dbReference>
<reference evidence="14" key="1">
    <citation type="submission" date="2020-04" db="EMBL/GenBank/DDBJ databases">
        <title>Nitratireductor sp. nov. isolated from mangrove soil.</title>
        <authorList>
            <person name="Ye Y."/>
        </authorList>
    </citation>
    <scope>NUCLEOTIDE SEQUENCE</scope>
    <source>
        <strain evidence="14">SY7</strain>
    </source>
</reference>
<evidence type="ECO:0000256" key="8">
    <source>
        <dbReference type="ARBA" id="ARBA00022741"/>
    </source>
</evidence>
<keyword evidence="8 13" id="KW-0547">Nucleotide-binding</keyword>
<sequence length="347" mass="37082">MTSEAPPFWWEEPDWRARVLSPVSWVYGVVAGRRMAHARREKIAAPVLCVGNLTVGGSGKTPTAIAMARAARRAGLKPGILSRGHGGGIAAEPHLVDRDHDSARHVGDEPLLLARHASVVVTPRRADGARLLLEKGCDFLIMDDGFQSARIHADLSLIVIDARRGLGNGHTIPGGPMRAPLNRQMGYADAVLVVGEGDSAAAVVRLASRAGKPVYAATLRTVKAKRLAGRDFLAFAGIGDPEKFFRTVSEAGGHVAQRRVFGDHHAFAEDDLAELAADARAKKLELVTTEKDAVRLATGSQAARDFVAGLEVVAVEMKFELASVPDRIIADTIEAYDVRRHGVSRAG</sequence>
<comment type="function">
    <text evidence="1 13">Transfers the gamma-phosphate of ATP to the 4'-position of a tetraacyldisaccharide 1-phosphate intermediate (termed DS-1-P) to form tetraacyldisaccharide 1,4'-bis-phosphate (lipid IVA).</text>
</comment>
<evidence type="ECO:0000256" key="12">
    <source>
        <dbReference type="ARBA" id="ARBA00029757"/>
    </source>
</evidence>
<evidence type="ECO:0000256" key="7">
    <source>
        <dbReference type="ARBA" id="ARBA00022679"/>
    </source>
</evidence>
<dbReference type="Pfam" id="PF02606">
    <property type="entry name" value="LpxK"/>
    <property type="match status" value="1"/>
</dbReference>
<evidence type="ECO:0000313" key="15">
    <source>
        <dbReference type="Proteomes" id="UP000321389"/>
    </source>
</evidence>